<feature type="region of interest" description="Disordered" evidence="2">
    <location>
        <begin position="158"/>
        <end position="188"/>
    </location>
</feature>
<evidence type="ECO:0000256" key="1">
    <source>
        <dbReference type="ARBA" id="ARBA00022801"/>
    </source>
</evidence>
<gene>
    <name evidence="4" type="ORF">ACFF45_14060</name>
</gene>
<reference evidence="4 5" key="1">
    <citation type="submission" date="2024-09" db="EMBL/GenBank/DDBJ databases">
        <authorList>
            <person name="Sun Q."/>
            <person name="Mori K."/>
        </authorList>
    </citation>
    <scope>NUCLEOTIDE SEQUENCE [LARGE SCALE GENOMIC DNA]</scope>
    <source>
        <strain evidence="4 5">JCM 6917</strain>
    </source>
</reference>
<evidence type="ECO:0000259" key="3">
    <source>
        <dbReference type="PROSITE" id="PS50112"/>
    </source>
</evidence>
<protein>
    <submittedName>
        <fullName evidence="4">PP2C family protein-serine/threonine phosphatase</fullName>
        <ecNumber evidence="4">3.1.3.16</ecNumber>
    </submittedName>
</protein>
<evidence type="ECO:0000256" key="2">
    <source>
        <dbReference type="SAM" id="MobiDB-lite"/>
    </source>
</evidence>
<dbReference type="Pfam" id="PF07228">
    <property type="entry name" value="SpoIIE"/>
    <property type="match status" value="1"/>
</dbReference>
<dbReference type="SUPFAM" id="SSF81606">
    <property type="entry name" value="PP2C-like"/>
    <property type="match status" value="1"/>
</dbReference>
<dbReference type="InterPro" id="IPR036457">
    <property type="entry name" value="PPM-type-like_dom_sf"/>
</dbReference>
<dbReference type="Gene3D" id="3.30.450.20">
    <property type="entry name" value="PAS domain"/>
    <property type="match status" value="1"/>
</dbReference>
<dbReference type="PROSITE" id="PS50112">
    <property type="entry name" value="PAS"/>
    <property type="match status" value="1"/>
</dbReference>
<dbReference type="SMART" id="SM00331">
    <property type="entry name" value="PP2C_SIG"/>
    <property type="match status" value="1"/>
</dbReference>
<feature type="compositionally biased region" description="Basic and acidic residues" evidence="2">
    <location>
        <begin position="158"/>
        <end position="168"/>
    </location>
</feature>
<dbReference type="EMBL" id="JBHMCY010000022">
    <property type="protein sequence ID" value="MFB9463799.1"/>
    <property type="molecule type" value="Genomic_DNA"/>
</dbReference>
<evidence type="ECO:0000313" key="4">
    <source>
        <dbReference type="EMBL" id="MFB9463799.1"/>
    </source>
</evidence>
<proteinExistence type="predicted"/>
<dbReference type="EC" id="3.1.3.16" evidence="4"/>
<dbReference type="PANTHER" id="PTHR43156:SF2">
    <property type="entry name" value="STAGE II SPORULATION PROTEIN E"/>
    <property type="match status" value="1"/>
</dbReference>
<dbReference type="Pfam" id="PF13426">
    <property type="entry name" value="PAS_9"/>
    <property type="match status" value="1"/>
</dbReference>
<dbReference type="PANTHER" id="PTHR43156">
    <property type="entry name" value="STAGE II SPORULATION PROTEIN E-RELATED"/>
    <property type="match status" value="1"/>
</dbReference>
<dbReference type="CDD" id="cd00130">
    <property type="entry name" value="PAS"/>
    <property type="match status" value="1"/>
</dbReference>
<name>A0ABV5N0I6_9ACTN</name>
<dbReference type="InterPro" id="IPR000014">
    <property type="entry name" value="PAS"/>
</dbReference>
<keyword evidence="5" id="KW-1185">Reference proteome</keyword>
<comment type="caution">
    <text evidence="4">The sequence shown here is derived from an EMBL/GenBank/DDBJ whole genome shotgun (WGS) entry which is preliminary data.</text>
</comment>
<dbReference type="Proteomes" id="UP001589709">
    <property type="component" value="Unassembled WGS sequence"/>
</dbReference>
<dbReference type="GO" id="GO:0004722">
    <property type="term" value="F:protein serine/threonine phosphatase activity"/>
    <property type="evidence" value="ECO:0007669"/>
    <property type="project" value="UniProtKB-EC"/>
</dbReference>
<dbReference type="InterPro" id="IPR052016">
    <property type="entry name" value="Bact_Sigma-Reg"/>
</dbReference>
<dbReference type="SUPFAM" id="SSF55785">
    <property type="entry name" value="PYP-like sensor domain (PAS domain)"/>
    <property type="match status" value="1"/>
</dbReference>
<keyword evidence="1 4" id="KW-0378">Hydrolase</keyword>
<evidence type="ECO:0000313" key="5">
    <source>
        <dbReference type="Proteomes" id="UP001589709"/>
    </source>
</evidence>
<dbReference type="InterPro" id="IPR035965">
    <property type="entry name" value="PAS-like_dom_sf"/>
</dbReference>
<accession>A0ABV5N0I6</accession>
<organism evidence="4 5">
    <name type="scientific">Streptomyces cinereospinus</name>
    <dbReference type="NCBI Taxonomy" id="285561"/>
    <lineage>
        <taxon>Bacteria</taxon>
        <taxon>Bacillati</taxon>
        <taxon>Actinomycetota</taxon>
        <taxon>Actinomycetes</taxon>
        <taxon>Kitasatosporales</taxon>
        <taxon>Streptomycetaceae</taxon>
        <taxon>Streptomyces</taxon>
    </lineage>
</organism>
<sequence length="453" mass="48457">MCRTGQDPEPSGTGDEAYINTVFTTLLEDSSEELYESAPCGYLSTLMDGTIAKINATLLDWLGLEREAVVGRLRFTDLLTVGGKLYHETHFAPLLRLQGEITGIALEMRTSRGSRLPVLVSSAVKHGGEGEPLLIRTTVFDASDRRAYEEELLRRKQEAEQAREEAEQARAQAEQAREEAEQARAQAEADRARLADALTVLQRSLLPTSLPAVPGMETAVYYHTASADQLGGDFYDLFPIDGARWGFFIGDVCGKGPEAAALTSLTRYTLRAAALHDPEPATALATLNAVLHERYTAGGDPRYCTAIFGVVDTGTDPDRPTVRIASGGHPSALLLRAAGEAEYLPTPGGLLVGVLPDVSFATAETTLAPGDTLLLYTDGLTEARTGPTRDSLYGEEALHAFVSARAPATAQEAITALTGLLDSFGDGLDDDTALLALGVPATRPHTRPTTNHH</sequence>
<feature type="domain" description="PAS" evidence="3">
    <location>
        <begin position="27"/>
        <end position="79"/>
    </location>
</feature>
<dbReference type="Gene3D" id="3.60.40.10">
    <property type="entry name" value="PPM-type phosphatase domain"/>
    <property type="match status" value="1"/>
</dbReference>
<dbReference type="NCBIfam" id="TIGR00229">
    <property type="entry name" value="sensory_box"/>
    <property type="match status" value="1"/>
</dbReference>
<feature type="compositionally biased region" description="Basic and acidic residues" evidence="2">
    <location>
        <begin position="175"/>
        <end position="188"/>
    </location>
</feature>
<dbReference type="InterPro" id="IPR001932">
    <property type="entry name" value="PPM-type_phosphatase-like_dom"/>
</dbReference>
<dbReference type="RefSeq" id="WP_381346181.1">
    <property type="nucleotide sequence ID" value="NZ_JBHMCY010000022.1"/>
</dbReference>